<feature type="domain" description="Acyl-CoA dehydrogenase/oxidase N-terminal" evidence="11">
    <location>
        <begin position="8"/>
        <end position="120"/>
    </location>
</feature>
<dbReference type="FunFam" id="2.40.110.10:FF:000001">
    <property type="entry name" value="Acyl-CoA dehydrogenase, mitochondrial"/>
    <property type="match status" value="1"/>
</dbReference>
<reference evidence="12 13" key="1">
    <citation type="submission" date="2019-06" db="EMBL/GenBank/DDBJ databases">
        <title>Persicimonas caeni gen. nov., sp. nov., a predatory bacterium isolated from solar saltern.</title>
        <authorList>
            <person name="Wang S."/>
        </authorList>
    </citation>
    <scope>NUCLEOTIDE SEQUENCE [LARGE SCALE GENOMIC DNA]</scope>
    <source>
        <strain evidence="12 13">YN101</strain>
    </source>
</reference>
<evidence type="ECO:0000256" key="7">
    <source>
        <dbReference type="ARBA" id="ARBA00023002"/>
    </source>
</evidence>
<gene>
    <name evidence="12" type="ORF">FIV42_09925</name>
</gene>
<keyword evidence="6 8" id="KW-0274">FAD</keyword>
<proteinExistence type="inferred from homology"/>
<dbReference type="FunFam" id="1.20.140.10:FF:000001">
    <property type="entry name" value="Acyl-CoA dehydrogenase"/>
    <property type="match status" value="1"/>
</dbReference>
<dbReference type="InterPro" id="IPR006089">
    <property type="entry name" value="Acyl-CoA_DH_CS"/>
</dbReference>
<dbReference type="PROSITE" id="PS00072">
    <property type="entry name" value="ACYL_COA_DH_1"/>
    <property type="match status" value="1"/>
</dbReference>
<evidence type="ECO:0000256" key="1">
    <source>
        <dbReference type="ARBA" id="ARBA00001974"/>
    </source>
</evidence>
<evidence type="ECO:0000256" key="6">
    <source>
        <dbReference type="ARBA" id="ARBA00022827"/>
    </source>
</evidence>
<evidence type="ECO:0000259" key="11">
    <source>
        <dbReference type="Pfam" id="PF02771"/>
    </source>
</evidence>
<comment type="pathway">
    <text evidence="2">Amino-acid degradation; L-valine degradation.</text>
</comment>
<dbReference type="Pfam" id="PF02770">
    <property type="entry name" value="Acyl-CoA_dh_M"/>
    <property type="match status" value="1"/>
</dbReference>
<dbReference type="InterPro" id="IPR009075">
    <property type="entry name" value="AcylCo_DH/oxidase_C"/>
</dbReference>
<evidence type="ECO:0000256" key="3">
    <source>
        <dbReference type="ARBA" id="ARBA00009347"/>
    </source>
</evidence>
<dbReference type="GO" id="GO:0008470">
    <property type="term" value="F:3-methylbutanoyl-CoA dehydrogenase activity"/>
    <property type="evidence" value="ECO:0007669"/>
    <property type="project" value="TreeGrafter"/>
</dbReference>
<evidence type="ECO:0000259" key="10">
    <source>
        <dbReference type="Pfam" id="PF02770"/>
    </source>
</evidence>
<dbReference type="SUPFAM" id="SSF47203">
    <property type="entry name" value="Acyl-CoA dehydrogenase C-terminal domain-like"/>
    <property type="match status" value="1"/>
</dbReference>
<feature type="domain" description="Acyl-CoA dehydrogenase/oxidase C-terminal" evidence="9">
    <location>
        <begin position="240"/>
        <end position="383"/>
    </location>
</feature>
<dbReference type="Pfam" id="PF02771">
    <property type="entry name" value="Acyl-CoA_dh_N"/>
    <property type="match status" value="1"/>
</dbReference>
<sequence length="392" mass="43120">MADLFNPTEEHKVLRDMIRSFAEREVAPQAEEYDRSEKFNLELFRKLGELGLLGITAPVEFGGSGMDAVAAVIAHEELSAQDPGFCLAYLAHSMLFVNNLAVNGNDEQRAKYLPGACSGELVGGMCMSEPGAGTDVLGMSTVATKDGDSYVLNGQKMWITNGAIAEGELGDVFLVYAKIDDRDSRDVSLFIVEKGMEGFELGQKIHDKLGMRASTTAELVFDDCRIPAENLVGKPGGAVKSMMRNLAIERVTLAAMSLGIARRSVEIMNSYARERKSFGKPINRFGQIQRHIAESYAEYMAGRSYVYNVASQLELDKFGHRIDSDGVKLYCSTMGKNVADRAIQVLGGYGYVGEYHVERLWRDAKLLEIGGGTNEAHQKNMTRDLSRLEKLV</sequence>
<evidence type="ECO:0000256" key="5">
    <source>
        <dbReference type="ARBA" id="ARBA00022630"/>
    </source>
</evidence>
<evidence type="ECO:0000256" key="8">
    <source>
        <dbReference type="RuleBase" id="RU362125"/>
    </source>
</evidence>
<dbReference type="InterPro" id="IPR037069">
    <property type="entry name" value="AcylCoA_DH/ox_N_sf"/>
</dbReference>
<dbReference type="InterPro" id="IPR009100">
    <property type="entry name" value="AcylCoA_DH/oxidase_NM_dom_sf"/>
</dbReference>
<dbReference type="GO" id="GO:0006552">
    <property type="term" value="P:L-leucine catabolic process"/>
    <property type="evidence" value="ECO:0007669"/>
    <property type="project" value="TreeGrafter"/>
</dbReference>
<accession>A0A4Y6PRT6</accession>
<dbReference type="Gene3D" id="1.20.140.10">
    <property type="entry name" value="Butyryl-CoA Dehydrogenase, subunit A, domain 3"/>
    <property type="match status" value="1"/>
</dbReference>
<dbReference type="SUPFAM" id="SSF56645">
    <property type="entry name" value="Acyl-CoA dehydrogenase NM domain-like"/>
    <property type="match status" value="1"/>
</dbReference>
<keyword evidence="13" id="KW-1185">Reference proteome</keyword>
<dbReference type="GO" id="GO:0050660">
    <property type="term" value="F:flavin adenine dinucleotide binding"/>
    <property type="evidence" value="ECO:0007669"/>
    <property type="project" value="InterPro"/>
</dbReference>
<keyword evidence="4" id="KW-0101">Branched-chain amino acid catabolism</keyword>
<dbReference type="Gene3D" id="2.40.110.10">
    <property type="entry name" value="Butyryl-CoA Dehydrogenase, subunit A, domain 2"/>
    <property type="match status" value="1"/>
</dbReference>
<comment type="similarity">
    <text evidence="3 8">Belongs to the acyl-CoA dehydrogenase family.</text>
</comment>
<dbReference type="PANTHER" id="PTHR43884">
    <property type="entry name" value="ACYL-COA DEHYDROGENASE"/>
    <property type="match status" value="1"/>
</dbReference>
<dbReference type="Proteomes" id="UP000315995">
    <property type="component" value="Chromosome"/>
</dbReference>
<keyword evidence="7 8" id="KW-0560">Oxidoreductase</keyword>
<dbReference type="PROSITE" id="PS00073">
    <property type="entry name" value="ACYL_COA_DH_2"/>
    <property type="match status" value="1"/>
</dbReference>
<evidence type="ECO:0000256" key="2">
    <source>
        <dbReference type="ARBA" id="ARBA00005109"/>
    </source>
</evidence>
<dbReference type="PANTHER" id="PTHR43884:SF12">
    <property type="entry name" value="ISOVALERYL-COA DEHYDROGENASE, MITOCHONDRIAL-RELATED"/>
    <property type="match status" value="1"/>
</dbReference>
<keyword evidence="5 8" id="KW-0285">Flavoprotein</keyword>
<comment type="cofactor">
    <cofactor evidence="1 8">
        <name>FAD</name>
        <dbReference type="ChEBI" id="CHEBI:57692"/>
    </cofactor>
</comment>
<organism evidence="12 13">
    <name type="scientific">Persicimonas caeni</name>
    <dbReference type="NCBI Taxonomy" id="2292766"/>
    <lineage>
        <taxon>Bacteria</taxon>
        <taxon>Deltaproteobacteria</taxon>
        <taxon>Bradymonadales</taxon>
        <taxon>Bradymonadaceae</taxon>
        <taxon>Persicimonas</taxon>
    </lineage>
</organism>
<dbReference type="AlphaFoldDB" id="A0A4Y6PRT6"/>
<name>A0A4Y6PRT6_PERCE</name>
<dbReference type="EMBL" id="CP041186">
    <property type="protein sequence ID" value="QDG51038.1"/>
    <property type="molecule type" value="Genomic_DNA"/>
</dbReference>
<dbReference type="FunFam" id="1.10.540.10:FF:000002">
    <property type="entry name" value="Acyl-CoA dehydrogenase FadE19"/>
    <property type="match status" value="1"/>
</dbReference>
<dbReference type="InterPro" id="IPR046373">
    <property type="entry name" value="Acyl-CoA_Oxase/DH_mid-dom_sf"/>
</dbReference>
<dbReference type="PIRSF" id="PIRSF016578">
    <property type="entry name" value="HsaA"/>
    <property type="match status" value="1"/>
</dbReference>
<dbReference type="InterPro" id="IPR036250">
    <property type="entry name" value="AcylCo_DH-like_C"/>
</dbReference>
<protein>
    <submittedName>
        <fullName evidence="12">Isovaleryl-CoA dehydrogenase</fullName>
    </submittedName>
</protein>
<dbReference type="RefSeq" id="WP_141197527.1">
    <property type="nucleotide sequence ID" value="NZ_CP041186.1"/>
</dbReference>
<dbReference type="OrthoDB" id="9765339at2"/>
<accession>A0A5B8Y9A5</accession>
<evidence type="ECO:0000313" key="13">
    <source>
        <dbReference type="Proteomes" id="UP000315995"/>
    </source>
</evidence>
<dbReference type="Pfam" id="PF00441">
    <property type="entry name" value="Acyl-CoA_dh_1"/>
    <property type="match status" value="1"/>
</dbReference>
<evidence type="ECO:0000256" key="4">
    <source>
        <dbReference type="ARBA" id="ARBA00022456"/>
    </source>
</evidence>
<dbReference type="InterPro" id="IPR006091">
    <property type="entry name" value="Acyl-CoA_Oxase/DH_mid-dom"/>
</dbReference>
<dbReference type="InterPro" id="IPR013786">
    <property type="entry name" value="AcylCoA_DH/ox_N"/>
</dbReference>
<dbReference type="Gene3D" id="1.10.540.10">
    <property type="entry name" value="Acyl-CoA dehydrogenase/oxidase, N-terminal domain"/>
    <property type="match status" value="1"/>
</dbReference>
<evidence type="ECO:0000259" key="9">
    <source>
        <dbReference type="Pfam" id="PF00441"/>
    </source>
</evidence>
<evidence type="ECO:0000313" key="12">
    <source>
        <dbReference type="EMBL" id="QDG51038.1"/>
    </source>
</evidence>
<feature type="domain" description="Acyl-CoA oxidase/dehydrogenase middle" evidence="10">
    <location>
        <begin position="125"/>
        <end position="224"/>
    </location>
</feature>